<evidence type="ECO:0000313" key="1">
    <source>
        <dbReference type="EMBL" id="MUH34986.1"/>
    </source>
</evidence>
<reference evidence="1 2" key="1">
    <citation type="journal article" date="2019" name="Mar. Drugs">
        <title>Comparative Genomics and CAZyme Genome Repertoires of Marine Zobellia amurskyensis KMM 3526(T) and Zobellia laminariae KMM 3676(T).</title>
        <authorList>
            <person name="Chernysheva N."/>
            <person name="Bystritskaya E."/>
            <person name="Stenkova A."/>
            <person name="Golovkin I."/>
            <person name="Nedashkovskaya O."/>
            <person name="Isaeva M."/>
        </authorList>
    </citation>
    <scope>NUCLEOTIDE SEQUENCE [LARGE SCALE GENOMIC DNA]</scope>
    <source>
        <strain evidence="1 2">KMM 3526</strain>
    </source>
</reference>
<organism evidence="1 2">
    <name type="scientific">Zobellia amurskyensis</name>
    <dbReference type="NCBI Taxonomy" id="248905"/>
    <lineage>
        <taxon>Bacteria</taxon>
        <taxon>Pseudomonadati</taxon>
        <taxon>Bacteroidota</taxon>
        <taxon>Flavobacteriia</taxon>
        <taxon>Flavobacteriales</taxon>
        <taxon>Flavobacteriaceae</taxon>
        <taxon>Zobellia</taxon>
    </lineage>
</organism>
<gene>
    <name evidence="1" type="ORF">D9O36_03965</name>
</gene>
<keyword evidence="2" id="KW-1185">Reference proteome</keyword>
<sequence>MLLILEGEDSLESSPFFWIQYTSHFLITSLPKKLKQRSFRTQLLKKIMRVRQFLVRCFQKKMFEK</sequence>
<dbReference type="Proteomes" id="UP000540519">
    <property type="component" value="Unassembled WGS sequence"/>
</dbReference>
<accession>A0A7X3D124</accession>
<protein>
    <submittedName>
        <fullName evidence="1">Uncharacterized protein</fullName>
    </submittedName>
</protein>
<evidence type="ECO:0000313" key="2">
    <source>
        <dbReference type="Proteomes" id="UP000540519"/>
    </source>
</evidence>
<dbReference type="AlphaFoldDB" id="A0A7X3D124"/>
<dbReference type="EMBL" id="RCNR01000005">
    <property type="protein sequence ID" value="MUH34986.1"/>
    <property type="molecule type" value="Genomic_DNA"/>
</dbReference>
<comment type="caution">
    <text evidence="1">The sequence shown here is derived from an EMBL/GenBank/DDBJ whole genome shotgun (WGS) entry which is preliminary data.</text>
</comment>
<name>A0A7X3D124_9FLAO</name>
<proteinExistence type="predicted"/>